<protein>
    <recommendedName>
        <fullName evidence="4">Bacterial surface antigen (D15) domain-containing protein</fullName>
    </recommendedName>
</protein>
<dbReference type="Proteomes" id="UP000306918">
    <property type="component" value="Unassembled WGS sequence"/>
</dbReference>
<evidence type="ECO:0000313" key="5">
    <source>
        <dbReference type="EMBL" id="THU41122.1"/>
    </source>
</evidence>
<feature type="signal peptide" evidence="3">
    <location>
        <begin position="1"/>
        <end position="21"/>
    </location>
</feature>
<comment type="caution">
    <text evidence="5">The sequence shown here is derived from an EMBL/GenBank/DDBJ whole genome shotgun (WGS) entry which is preliminary data.</text>
</comment>
<keyword evidence="3" id="KW-0732">Signal</keyword>
<dbReference type="GO" id="GO:0019867">
    <property type="term" value="C:outer membrane"/>
    <property type="evidence" value="ECO:0007669"/>
    <property type="project" value="InterPro"/>
</dbReference>
<organism evidence="5 6">
    <name type="scientific">Niastella caeni</name>
    <dbReference type="NCBI Taxonomy" id="2569763"/>
    <lineage>
        <taxon>Bacteria</taxon>
        <taxon>Pseudomonadati</taxon>
        <taxon>Bacteroidota</taxon>
        <taxon>Chitinophagia</taxon>
        <taxon>Chitinophagales</taxon>
        <taxon>Chitinophagaceae</taxon>
        <taxon>Niastella</taxon>
    </lineage>
</organism>
<reference evidence="5 6" key="1">
    <citation type="submission" date="2019-04" db="EMBL/GenBank/DDBJ databases">
        <title>Niastella caeni sp. nov., isolated from activated sludge.</title>
        <authorList>
            <person name="Sheng M."/>
        </authorList>
    </citation>
    <scope>NUCLEOTIDE SEQUENCE [LARGE SCALE GENOMIC DNA]</scope>
    <source>
        <strain evidence="5 6">HX-2-15</strain>
    </source>
</reference>
<comment type="subcellular location">
    <subcellularLocation>
        <location evidence="1">Membrane</location>
    </subcellularLocation>
</comment>
<dbReference type="EMBL" id="STFF01000001">
    <property type="protein sequence ID" value="THU41122.1"/>
    <property type="molecule type" value="Genomic_DNA"/>
</dbReference>
<proteinExistence type="predicted"/>
<dbReference type="Pfam" id="PF01103">
    <property type="entry name" value="Omp85"/>
    <property type="match status" value="1"/>
</dbReference>
<evidence type="ECO:0000256" key="2">
    <source>
        <dbReference type="ARBA" id="ARBA00023136"/>
    </source>
</evidence>
<dbReference type="RefSeq" id="WP_136575612.1">
    <property type="nucleotide sequence ID" value="NZ_STFF01000001.1"/>
</dbReference>
<sequence>MPNKYLHIVFLIALTAQVATAQTDSAVVKAHPAYDSVSKMHRRLFGENFRKEWGAPVKLPVIKLSERGLIPLQRGGGHQTRSLRMKDAQGKEWVLRGIEKYPEILLPEAFRETFAADWVRDAMSSQHPYAPLIVPVFSDVIKVPHATPVIGYVAPDKNLGEYEKEFANTMCLLEEREPYGESDNTFKMLERLNEDNDNTLDTVGFFRARLLDLFIGDWDRHEDQWRWVDEKKGNGRKYVAVPRDRDQALYRNEGFFPTIASRKWIAAFLTGFDSDIKRGNYFFFNGRKLNARFLVQLDHDRWMQLTNDFVALLTDDVLETALARLPREVYMMRHDELLQKMKLRRGNIAKAMENYYYFLNHIVDIQVSDKNEVVEITDGNNGGLLVVIHKLSKKGNREEQLFARTFVASETKEIRFFIGKGNDSVVLNNTNKKIKLRIVGGDGAKVYNVQQAGRKVCVYEKETGAMFTGETNRLKKHLSNDSANTAFVPTNAYGIARPLITAGFNLDDGFLLGGGVKIIKQGFRKVPYASVQQISLAHSFSTSAFRIRYKGEWLQTVGKADITVQADIFAPNNTRNFFGRGNETEYIKVGDFRRYYRTRYNLYHANPSLRWHVGQGTTLSAGPAIQYYHSDSVENKGRFINNESLIHSYDSNTVHRDKIHAGVIIGWLRDKRNNIILPTAGHFVNVQAQAYGGLNNDSKSYMQVTSEIALYKNLSKKSMVVIAERLGGAVTVGKSAFYQSAFLGGHENLLGFRQYRFAGEHMLYNNLEFRIKLGNFVNYILPGQVGITGFYDVGRVWEKNESSSTWHQGVGGGLYFAPAQMAVIQVKAGYSNEGWFPYVIMGFRF</sequence>
<accession>A0A4S8I407</accession>
<evidence type="ECO:0000313" key="6">
    <source>
        <dbReference type="Proteomes" id="UP000306918"/>
    </source>
</evidence>
<dbReference type="Gene3D" id="2.40.160.50">
    <property type="entry name" value="membrane protein fhac: a member of the omp85/tpsb transporter family"/>
    <property type="match status" value="1"/>
</dbReference>
<evidence type="ECO:0000259" key="4">
    <source>
        <dbReference type="Pfam" id="PF01103"/>
    </source>
</evidence>
<dbReference type="OrthoDB" id="333971at2"/>
<gene>
    <name evidence="5" type="ORF">FAM09_03135</name>
</gene>
<name>A0A4S8I407_9BACT</name>
<dbReference type="AlphaFoldDB" id="A0A4S8I407"/>
<evidence type="ECO:0000256" key="1">
    <source>
        <dbReference type="ARBA" id="ARBA00004370"/>
    </source>
</evidence>
<feature type="domain" description="Bacterial surface antigen (D15)" evidence="4">
    <location>
        <begin position="593"/>
        <end position="816"/>
    </location>
</feature>
<keyword evidence="2" id="KW-0472">Membrane</keyword>
<dbReference type="InterPro" id="IPR000184">
    <property type="entry name" value="Bac_surfAg_D15"/>
</dbReference>
<keyword evidence="6" id="KW-1185">Reference proteome</keyword>
<feature type="chain" id="PRO_5020221342" description="Bacterial surface antigen (D15) domain-containing protein" evidence="3">
    <location>
        <begin position="22"/>
        <end position="845"/>
    </location>
</feature>
<evidence type="ECO:0000256" key="3">
    <source>
        <dbReference type="SAM" id="SignalP"/>
    </source>
</evidence>